<evidence type="ECO:0000256" key="1">
    <source>
        <dbReference type="SAM" id="MobiDB-lite"/>
    </source>
</evidence>
<dbReference type="Proteomes" id="UP000674143">
    <property type="component" value="Unassembled WGS sequence"/>
</dbReference>
<evidence type="ECO:0000313" key="5">
    <source>
        <dbReference type="Proteomes" id="UP000674143"/>
    </source>
</evidence>
<comment type="caution">
    <text evidence="4">The sequence shown here is derived from an EMBL/GenBank/DDBJ whole genome shotgun (WGS) entry which is preliminary data.</text>
</comment>
<dbReference type="SUPFAM" id="SSF55811">
    <property type="entry name" value="Nudix"/>
    <property type="match status" value="1"/>
</dbReference>
<dbReference type="PANTHER" id="PTHR12992:SF44">
    <property type="entry name" value="NUDIX HYDROLASE DOMAIN-CONTAINING PROTEIN"/>
    <property type="match status" value="1"/>
</dbReference>
<dbReference type="PANTHER" id="PTHR12992">
    <property type="entry name" value="NUDIX HYDROLASE"/>
    <property type="match status" value="1"/>
</dbReference>
<reference evidence="5" key="2">
    <citation type="journal article" date="2021" name="Sci. Data">
        <title>Chromosome-scale genome sequencing, assembly and annotation of six genomes from subfamily Leishmaniinae.</title>
        <authorList>
            <person name="Almutairi H."/>
            <person name="Urbaniak M.D."/>
            <person name="Bates M.D."/>
            <person name="Jariyapan N."/>
            <person name="Kwakye-Nuako G."/>
            <person name="Thomaz Soccol V."/>
            <person name="Al-Salem W.S."/>
            <person name="Dillon R.J."/>
            <person name="Bates P.A."/>
            <person name="Gatherer D."/>
        </authorList>
    </citation>
    <scope>NUCLEOTIDE SEQUENCE [LARGE SCALE GENOMIC DNA]</scope>
</reference>
<accession>A0A836HMH2</accession>
<proteinExistence type="predicted"/>
<feature type="region of interest" description="Disordered" evidence="1">
    <location>
        <begin position="547"/>
        <end position="566"/>
    </location>
</feature>
<organism evidence="4 5">
    <name type="scientific">Leishmania orientalis</name>
    <dbReference type="NCBI Taxonomy" id="2249476"/>
    <lineage>
        <taxon>Eukaryota</taxon>
        <taxon>Discoba</taxon>
        <taxon>Euglenozoa</taxon>
        <taxon>Kinetoplastea</taxon>
        <taxon>Metakinetoplastina</taxon>
        <taxon>Trypanosomatida</taxon>
        <taxon>Trypanosomatidae</taxon>
        <taxon>Leishmaniinae</taxon>
        <taxon>Leishmania</taxon>
    </lineage>
</organism>
<sequence length="776" mass="84482">MPPGVPGVDMALLLRLTRRLAERRLRAYYPGGRRSAAALVLRFDDDTQRTLTAALRTFRAATARCVCAGPAVAGEKASGAASSPRANDRSSSFVSSAAASFGFPDASKERRIDPLEFVEYLAHHNDYHQRTDFVDASAPSSLQLLFVKLAKVEASQWSGRIVFPGGCRDADDHDDFDTVCRGVYEAIGFPLQRHHEFLCLGRLPDYRLHSRIVDSRDLVQARFLFLHVGEITPTVQLTAHEVEGWRWVPLRMLTAAHVERRRVVYPLPVLVNPQDADARLMLEEVLGNTCLYFTSLVLPSVPMPPSSPPPAGGAEANGNECRDDGSAASPEAPPWRVWGLTYRTVCELLALGRHPLPDWPLVESNSRLLQYGVLFPMHGYYELLYQLYWWRAWMTAKARLRHRSDCASGCRVVSTGDGQHGSCILTTTRSGSPSSKPLSTLSREQQRWERVLYGSSTERRYAVLPASADAMLFAAPESPITEHVVSFAVVVIFSVFVLYTVAAVIASACAALGSALGRDAEVQREGRRQAYRDATTPSSVARFRHRAAADAELRSPEKAAGSNTVMSADDPIVSNIEAAVSHSWAPRQLNEDRRLHLSVIADEAALFAELRSSGEAPPHGGGASPDCDSAAVEETVHPTHTAPQMSGVQQHLTATTRAEMDPTLTGVDAGAEKLTVGPSQLTTTTGHLIQTYAASAVSAVTITERGSGGDCCRADLRDKRVAGKERGEVGPTVTDISLPAERPAAAAMPATVAELNYQEELEVIMRRYRTQATANQ</sequence>
<evidence type="ECO:0000259" key="3">
    <source>
        <dbReference type="PROSITE" id="PS51462"/>
    </source>
</evidence>
<feature type="compositionally biased region" description="Basic and acidic residues" evidence="1">
    <location>
        <begin position="547"/>
        <end position="557"/>
    </location>
</feature>
<dbReference type="AlphaFoldDB" id="A0A836HMH2"/>
<dbReference type="EMBL" id="JAFHLR010000007">
    <property type="protein sequence ID" value="KAG5486825.1"/>
    <property type="molecule type" value="Genomic_DNA"/>
</dbReference>
<keyword evidence="2" id="KW-1133">Transmembrane helix</keyword>
<keyword evidence="5" id="KW-1185">Reference proteome</keyword>
<dbReference type="Gene3D" id="3.90.79.10">
    <property type="entry name" value="Nucleoside Triphosphate Pyrophosphohydrolase"/>
    <property type="match status" value="1"/>
</dbReference>
<feature type="region of interest" description="Disordered" evidence="1">
    <location>
        <begin position="612"/>
        <end position="632"/>
    </location>
</feature>
<dbReference type="InterPro" id="IPR000086">
    <property type="entry name" value="NUDIX_hydrolase_dom"/>
</dbReference>
<name>A0A836HMH2_9TRYP</name>
<keyword evidence="2" id="KW-0472">Membrane</keyword>
<feature type="transmembrane region" description="Helical" evidence="2">
    <location>
        <begin position="484"/>
        <end position="517"/>
    </location>
</feature>
<dbReference type="RefSeq" id="XP_067065619.1">
    <property type="nucleotide sequence ID" value="XM_067208214.1"/>
</dbReference>
<gene>
    <name evidence="4" type="ORF">LSCM4_06290</name>
</gene>
<dbReference type="KEGG" id="loi:92362148"/>
<protein>
    <recommendedName>
        <fullName evidence="3">Nudix hydrolase domain-containing protein</fullName>
    </recommendedName>
</protein>
<feature type="region of interest" description="Disordered" evidence="1">
    <location>
        <begin position="304"/>
        <end position="332"/>
    </location>
</feature>
<dbReference type="InterPro" id="IPR015797">
    <property type="entry name" value="NUDIX_hydrolase-like_dom_sf"/>
</dbReference>
<keyword evidence="2" id="KW-0812">Transmembrane</keyword>
<dbReference type="PROSITE" id="PS51462">
    <property type="entry name" value="NUDIX"/>
    <property type="match status" value="1"/>
</dbReference>
<feature type="domain" description="Nudix hydrolase" evidence="3">
    <location>
        <begin position="127"/>
        <end position="270"/>
    </location>
</feature>
<evidence type="ECO:0000313" key="4">
    <source>
        <dbReference type="EMBL" id="KAG5486825.1"/>
    </source>
</evidence>
<dbReference type="GeneID" id="92362148"/>
<dbReference type="GO" id="GO:0010945">
    <property type="term" value="F:coenzyme A diphosphatase activity"/>
    <property type="evidence" value="ECO:0007669"/>
    <property type="project" value="InterPro"/>
</dbReference>
<evidence type="ECO:0000256" key="2">
    <source>
        <dbReference type="SAM" id="Phobius"/>
    </source>
</evidence>
<dbReference type="InterPro" id="IPR045121">
    <property type="entry name" value="CoAse"/>
</dbReference>
<reference evidence="5" key="1">
    <citation type="journal article" date="2021" name="Microbiol. Resour. Announc.">
        <title>LGAAP: Leishmaniinae Genome Assembly and Annotation Pipeline.</title>
        <authorList>
            <person name="Almutairi H."/>
            <person name="Urbaniak M.D."/>
            <person name="Bates M.D."/>
            <person name="Jariyapan N."/>
            <person name="Kwakye-Nuako G."/>
            <person name="Thomaz-Soccol V."/>
            <person name="Al-Salem W.S."/>
            <person name="Dillon R.J."/>
            <person name="Bates P.A."/>
            <person name="Gatherer D."/>
        </authorList>
    </citation>
    <scope>NUCLEOTIDE SEQUENCE [LARGE SCALE GENOMIC DNA]</scope>
</reference>